<proteinExistence type="predicted"/>
<evidence type="ECO:0000256" key="1">
    <source>
        <dbReference type="SAM" id="MobiDB-lite"/>
    </source>
</evidence>
<dbReference type="EMBL" id="JACGCI010000004">
    <property type="protein sequence ID" value="KAF6764209.1"/>
    <property type="molecule type" value="Genomic_DNA"/>
</dbReference>
<keyword evidence="3" id="KW-1185">Reference proteome</keyword>
<sequence length="383" mass="41852">MGIWPALVALAVQHLGLERSVEQRAAEVERTEEGKEENGGGGDGMGWAVCFSLALYDPRTTIYFASPSAFRLPPKAGTTGAPVTISVPGGTSHHIPWTDPALLMTLWRETLESSFVSYRVCKTPIPKVTPFEFGALGFDTSEEIETKALALTANIRMTTDLISASIVKRILTALWGSTAAWRVKCVTTKNASEYTLPNGSTLRPPLDHMFSQTGFLIKSVNRCSAAGSPFTTPNHAIDPRELYIDQIPGYEGATVQVLPHLKYRHYRRALHVGLVGASLHNGRRRASGKIALEVNWEVSLRDTLRPPHASLPSGPTLRVHSRTRSSAESSSQANLLNLHPDSETVSAPVARFEDSVRLQNKGLAHAVRRTANKRYPAMVINTE</sequence>
<gene>
    <name evidence="2" type="ORF">DFP72DRAFT_840315</name>
</gene>
<feature type="region of interest" description="Disordered" evidence="1">
    <location>
        <begin position="305"/>
        <end position="340"/>
    </location>
</feature>
<evidence type="ECO:0000313" key="3">
    <source>
        <dbReference type="Proteomes" id="UP000521943"/>
    </source>
</evidence>
<protein>
    <submittedName>
        <fullName evidence="2">Uncharacterized protein</fullName>
    </submittedName>
</protein>
<comment type="caution">
    <text evidence="2">The sequence shown here is derived from an EMBL/GenBank/DDBJ whole genome shotgun (WGS) entry which is preliminary data.</text>
</comment>
<name>A0A8H6MFK8_9AGAR</name>
<organism evidence="2 3">
    <name type="scientific">Ephemerocybe angulata</name>
    <dbReference type="NCBI Taxonomy" id="980116"/>
    <lineage>
        <taxon>Eukaryota</taxon>
        <taxon>Fungi</taxon>
        <taxon>Dikarya</taxon>
        <taxon>Basidiomycota</taxon>
        <taxon>Agaricomycotina</taxon>
        <taxon>Agaricomycetes</taxon>
        <taxon>Agaricomycetidae</taxon>
        <taxon>Agaricales</taxon>
        <taxon>Agaricineae</taxon>
        <taxon>Psathyrellaceae</taxon>
        <taxon>Ephemerocybe</taxon>
    </lineage>
</organism>
<accession>A0A8H6MFK8</accession>
<evidence type="ECO:0000313" key="2">
    <source>
        <dbReference type="EMBL" id="KAF6764209.1"/>
    </source>
</evidence>
<dbReference type="AlphaFoldDB" id="A0A8H6MFK8"/>
<reference evidence="2 3" key="1">
    <citation type="submission" date="2020-07" db="EMBL/GenBank/DDBJ databases">
        <title>Comparative genomics of pyrophilous fungi reveals a link between fire events and developmental genes.</title>
        <authorList>
            <consortium name="DOE Joint Genome Institute"/>
            <person name="Steindorff A.S."/>
            <person name="Carver A."/>
            <person name="Calhoun S."/>
            <person name="Stillman K."/>
            <person name="Liu H."/>
            <person name="Lipzen A."/>
            <person name="Pangilinan J."/>
            <person name="Labutti K."/>
            <person name="Bruns T.D."/>
            <person name="Grigoriev I.V."/>
        </authorList>
    </citation>
    <scope>NUCLEOTIDE SEQUENCE [LARGE SCALE GENOMIC DNA]</scope>
    <source>
        <strain evidence="2 3">CBS 144469</strain>
    </source>
</reference>
<dbReference type="Proteomes" id="UP000521943">
    <property type="component" value="Unassembled WGS sequence"/>
</dbReference>